<accession>A0A1I9G6Z4</accession>
<dbReference type="EMBL" id="LN857004">
    <property type="protein sequence ID" value="CDQ03975.1"/>
    <property type="molecule type" value="Genomic_DNA"/>
</dbReference>
<dbReference type="OMA" id="CAKVIRL"/>
<keyword evidence="1" id="KW-0732">Signal</keyword>
<name>A0A1I9G6Z4_BRUMA</name>
<reference evidence="2" key="1">
    <citation type="journal article" date="2007" name="Science">
        <title>Draft genome of the filarial nematode parasite Brugia malayi.</title>
        <authorList>
            <person name="Ghedin E."/>
            <person name="Wang S."/>
            <person name="Spiro D."/>
            <person name="Caler E."/>
            <person name="Zhao Q."/>
            <person name="Crabtree J."/>
            <person name="Allen J.E."/>
            <person name="Delcher A.L."/>
            <person name="Guiliano D.B."/>
            <person name="Miranda-Saavedra D."/>
            <person name="Angiuoli S.V."/>
            <person name="Creasy T."/>
            <person name="Amedeo P."/>
            <person name="Haas B."/>
            <person name="El-Sayed N.M."/>
            <person name="Wortman J.R."/>
            <person name="Feldblyum T."/>
            <person name="Tallon L."/>
            <person name="Schatz M."/>
            <person name="Shumway M."/>
            <person name="Koo H."/>
            <person name="Salzberg S.L."/>
            <person name="Schobel S."/>
            <person name="Pertea M."/>
            <person name="Pop M."/>
            <person name="White O."/>
            <person name="Barton G.J."/>
            <person name="Carlow C.K."/>
            <person name="Crawford M.J."/>
            <person name="Daub J."/>
            <person name="Dimmic M.W."/>
            <person name="Estes C.F."/>
            <person name="Foster J.M."/>
            <person name="Ganatra M."/>
            <person name="Gregory W.F."/>
            <person name="Johnson N.M."/>
            <person name="Jin J."/>
            <person name="Komuniecki R."/>
            <person name="Korf I."/>
            <person name="Kumar S."/>
            <person name="Laney S."/>
            <person name="Li B.W."/>
            <person name="Li W."/>
            <person name="Lindblom T.H."/>
            <person name="Lustigman S."/>
            <person name="Ma D."/>
            <person name="Maina C.V."/>
            <person name="Martin D.M."/>
            <person name="McCarter J.P."/>
            <person name="McReynolds L."/>
            <person name="Mitreva M."/>
            <person name="Nutman T.B."/>
            <person name="Parkinson J."/>
            <person name="Peregrin-Alvarez J.M."/>
            <person name="Poole C."/>
            <person name="Ren Q."/>
            <person name="Saunders L."/>
            <person name="Sluder A.E."/>
            <person name="Smith K."/>
            <person name="Stanke M."/>
            <person name="Unnasch T.R."/>
            <person name="Ware J."/>
            <person name="Wei A.D."/>
            <person name="Weil G."/>
            <person name="Williams D.J."/>
            <person name="Zhang Y."/>
            <person name="Williams S.A."/>
            <person name="Fraser-Liggett C."/>
            <person name="Slatko B."/>
            <person name="Blaxter M.L."/>
            <person name="Scott A.L."/>
        </authorList>
    </citation>
    <scope>NUCLEOTIDE SEQUENCE</scope>
    <source>
        <strain evidence="2">FR3</strain>
    </source>
</reference>
<dbReference type="AlphaFoldDB" id="A0A1I9G6Z4"/>
<evidence type="ECO:0000256" key="1">
    <source>
        <dbReference type="SAM" id="SignalP"/>
    </source>
</evidence>
<protein>
    <submittedName>
        <fullName evidence="2">BMA-ABU-13, isoform b</fullName>
    </submittedName>
</protein>
<proteinExistence type="predicted"/>
<organism evidence="2">
    <name type="scientific">Brugia malayi</name>
    <name type="common">Filarial nematode worm</name>
    <dbReference type="NCBI Taxonomy" id="6279"/>
    <lineage>
        <taxon>Eukaryota</taxon>
        <taxon>Metazoa</taxon>
        <taxon>Ecdysozoa</taxon>
        <taxon>Nematoda</taxon>
        <taxon>Chromadorea</taxon>
        <taxon>Rhabditida</taxon>
        <taxon>Spirurina</taxon>
        <taxon>Spiruromorpha</taxon>
        <taxon>Filarioidea</taxon>
        <taxon>Onchocercidae</taxon>
        <taxon>Brugia</taxon>
    </lineage>
</organism>
<sequence length="337" mass="38581">MFLYITQLITLLIINLFMQINMQELPQKMEKTFANTQFDLNPNLLSNNYAKITTESFGLSQQKTQSLIKQDNPISQVSIAKPLPQNPSRLLSSSFTATLSSLLLSSSSTPSSSIPIAAPSIALGNTESRSRVPIRQTSSNLLWFNDTLPPFDCSHDFQQIAMEFQRKFPAQTARDIREKRLGEMIKRKLIDCDHKTKKNHWQNMIELLAKAKISPSEEEECSNGLVQERIACLNLLSYTCQFIKRDYTFRLIPARVIIQEARIIEDGVTKCVKVIRLTLYIFMGKNFGIFGLDKQKSGQPENSLKRETKLTWNSLYICIVSLEFIRSSFLLSKNDWH</sequence>
<gene>
    <name evidence="2" type="primary">Bma-abu-13</name>
    <name evidence="2" type="ORF">BM_Bm4515</name>
</gene>
<feature type="chain" id="PRO_5009328378" evidence="1">
    <location>
        <begin position="24"/>
        <end position="337"/>
    </location>
</feature>
<feature type="signal peptide" evidence="1">
    <location>
        <begin position="1"/>
        <end position="23"/>
    </location>
</feature>
<evidence type="ECO:0000313" key="2">
    <source>
        <dbReference type="EMBL" id="CDQ03975.1"/>
    </source>
</evidence>
<reference evidence="2" key="2">
    <citation type="submission" date="2012-12" db="EMBL/GenBank/DDBJ databases">
        <authorList>
            <consortium name="WormBase Consortium"/>
            <person name="Ghedin E."/>
            <person name="Paulini M."/>
        </authorList>
    </citation>
    <scope>NUCLEOTIDE SEQUENCE</scope>
    <source>
        <strain evidence="2">FR3</strain>
    </source>
</reference>